<proteinExistence type="predicted"/>
<name>A0A2H4JD73_9CAUD</name>
<reference evidence="1" key="1">
    <citation type="submission" date="2017-06" db="EMBL/GenBank/DDBJ databases">
        <title>Novel phages from South African skin metaviromes.</title>
        <authorList>
            <person name="van Zyl L.J."/>
            <person name="Abrahams Y."/>
            <person name="Stander E.A."/>
            <person name="Kirby B.M."/>
            <person name="Clavaud C."/>
            <person name="Farcet C."/>
            <person name="Breton L."/>
            <person name="Trindade M.I."/>
        </authorList>
    </citation>
    <scope>NUCLEOTIDE SEQUENCE</scope>
</reference>
<organism evidence="1">
    <name type="scientific">uncultured Caudovirales phage</name>
    <dbReference type="NCBI Taxonomy" id="2100421"/>
    <lineage>
        <taxon>Viruses</taxon>
        <taxon>Duplodnaviria</taxon>
        <taxon>Heunggongvirae</taxon>
        <taxon>Uroviricota</taxon>
        <taxon>Caudoviricetes</taxon>
        <taxon>Peduoviridae</taxon>
        <taxon>Maltschvirus</taxon>
        <taxon>Maltschvirus maltsch</taxon>
    </lineage>
</organism>
<gene>
    <name evidence="1" type="ORF">9F4_13</name>
</gene>
<sequence length="110" mass="12927">MVLQVEESRRALDVGQGFRAGHFLPREYLPGAEGPFELAHEFFQVVLYDAVEVYQFAVDVVEYFDWSRLWAHKEERSTACKHFDITFMRWEKWEQTVGQTAFAAHPRDDG</sequence>
<accession>A0A2H4JD73</accession>
<protein>
    <submittedName>
        <fullName evidence="1">Uncharacterized protein</fullName>
    </submittedName>
</protein>
<evidence type="ECO:0000313" key="1">
    <source>
        <dbReference type="EMBL" id="ASN72589.1"/>
    </source>
</evidence>
<dbReference type="EMBL" id="MF417960">
    <property type="protein sequence ID" value="ASN72589.1"/>
    <property type="molecule type" value="Genomic_DNA"/>
</dbReference>